<dbReference type="InterPro" id="IPR005502">
    <property type="entry name" value="Ribosyl_crysJ1"/>
</dbReference>
<dbReference type="SUPFAM" id="SSF101478">
    <property type="entry name" value="ADP-ribosylglycohydrolase"/>
    <property type="match status" value="1"/>
</dbReference>
<reference evidence="1" key="1">
    <citation type="submission" date="2020-02" db="EMBL/GenBank/DDBJ databases">
        <authorList>
            <person name="Meier V. D."/>
        </authorList>
    </citation>
    <scope>NUCLEOTIDE SEQUENCE</scope>
    <source>
        <strain evidence="1">AVDCRST_MAG84</strain>
    </source>
</reference>
<proteinExistence type="predicted"/>
<dbReference type="EMBL" id="CADCTZ010000393">
    <property type="protein sequence ID" value="CAA9339291.1"/>
    <property type="molecule type" value="Genomic_DNA"/>
</dbReference>
<dbReference type="InterPro" id="IPR036705">
    <property type="entry name" value="Ribosyl_crysJ1_sf"/>
</dbReference>
<dbReference type="Pfam" id="PF03747">
    <property type="entry name" value="ADP_ribosyl_GH"/>
    <property type="match status" value="1"/>
</dbReference>
<dbReference type="Gene3D" id="1.10.4080.10">
    <property type="entry name" value="ADP-ribosylation/Crystallin J1"/>
    <property type="match status" value="1"/>
</dbReference>
<evidence type="ECO:0000313" key="1">
    <source>
        <dbReference type="EMBL" id="CAA9339291.1"/>
    </source>
</evidence>
<name>A0A6J4LT99_9CYAN</name>
<gene>
    <name evidence="1" type="ORF">AVDCRST_MAG84-2282</name>
</gene>
<organism evidence="1">
    <name type="scientific">uncultured Microcoleus sp</name>
    <dbReference type="NCBI Taxonomy" id="259945"/>
    <lineage>
        <taxon>Bacteria</taxon>
        <taxon>Bacillati</taxon>
        <taxon>Cyanobacteriota</taxon>
        <taxon>Cyanophyceae</taxon>
        <taxon>Oscillatoriophycideae</taxon>
        <taxon>Oscillatoriales</taxon>
        <taxon>Microcoleaceae</taxon>
        <taxon>Microcoleus</taxon>
        <taxon>environmental samples</taxon>
    </lineage>
</organism>
<sequence>MRHSLLSKFQGTILGAVLGDSIGLQYQRQLVGIPPLTGDLPPILQLTKHQQLTLSGATLVLNSPNSKIPTGEQSSECGRLAVACAQSLIRGRGLDLKDWRDTWEAFANSEIYHPRSSEFQSLLNPCEAAVAALPSAMFFHENKAKLREKIMLAIEVWPNENKPEWETAILAVGYAIARTLKDKLDPATAIEQTIAYLKTDNALTELLLQVQILLKQGADLETAATHLCKSAIALGERQAEGDKKLQTESIVNPGNFIPIALAFYCFLNTPEDLRLSVLRAARCGIAGQLTCALTGALSGAYNGAAAIPVEWRQVSSATVEPQQLACGIEPSLWGTGSDAKIVELANNLFAVWAGVYKPDAGLDSAALARAVAAPYVIRPRKI</sequence>
<protein>
    <submittedName>
        <fullName evidence="1">ADP-ribosylation/Crystallin J1</fullName>
    </submittedName>
</protein>
<accession>A0A6J4LT99</accession>
<dbReference type="AlphaFoldDB" id="A0A6J4LT99"/>